<dbReference type="InterPro" id="IPR011055">
    <property type="entry name" value="Dup_hybrid_motif"/>
</dbReference>
<sequence length="535" mass="56332">MADNKGPLLGGGCLVTLGLPLIVVIVMILGVLGNWNASAASCETSDAGESSPFAWPTEKKEISKQWSDESGDSHKGYDFDVKEGSKVFAAGDGKVVSIDNNEIQIEHGEGIQTRYLYLKSISVTVGKDVKRGDQIGTSGSHDEDSPGMTGAHLHFELWTQQDNGKLASVKLPDNPFGDAKPASSGCSCANQNLTGANNEQQAFNYLVQNGYSKEQAAGIVGNMIAESQVQPTLLNDGTPTGTLTSPADAVNTGRAWGLVQWYPASKMINAARGANIDDATIGSLAFQLDFVRKQLIGEGPLPEKGAGDAVKATTTYNDAAYAFGRYFERFSMDPNAAEYNNRRANAKRVYEKFAGSAPAGGADGGGGCGAGSGNIAQVAKGLAWPQDGHDGVAASIAKPEYVAAMEEYNDGSSGDDPYSDCGRFVATVMHMSGADKDYPNVGTDVQRNYLESSGKYLSWHSIPPGGMQPGDILNGPGHTYLYVGPWGDGNGYNSASASLHGHVPEASNLYSVGEQFTVYRLKNAPAPTTTTPKPN</sequence>
<evidence type="ECO:0000259" key="3">
    <source>
        <dbReference type="Pfam" id="PF01551"/>
    </source>
</evidence>
<evidence type="ECO:0000313" key="5">
    <source>
        <dbReference type="EMBL" id="GAA1547847.1"/>
    </source>
</evidence>
<dbReference type="Pfam" id="PF18013">
    <property type="entry name" value="Phage_lysozyme2"/>
    <property type="match status" value="1"/>
</dbReference>
<comment type="caution">
    <text evidence="5">The sequence shown here is derived from an EMBL/GenBank/DDBJ whole genome shotgun (WGS) entry which is preliminary data.</text>
</comment>
<dbReference type="Gene3D" id="1.10.530.10">
    <property type="match status" value="1"/>
</dbReference>
<dbReference type="PANTHER" id="PTHR21666:SF270">
    <property type="entry name" value="MUREIN HYDROLASE ACTIVATOR ENVC"/>
    <property type="match status" value="1"/>
</dbReference>
<gene>
    <name evidence="5" type="ORF">GCM10009804_00260</name>
</gene>
<feature type="region of interest" description="Disordered" evidence="1">
    <location>
        <begin position="46"/>
        <end position="75"/>
    </location>
</feature>
<dbReference type="RefSeq" id="WP_344231194.1">
    <property type="nucleotide sequence ID" value="NZ_BAAAPH010000001.1"/>
</dbReference>
<evidence type="ECO:0000259" key="4">
    <source>
        <dbReference type="Pfam" id="PF18013"/>
    </source>
</evidence>
<accession>A0ABP4MRJ0</accession>
<feature type="transmembrane region" description="Helical" evidence="2">
    <location>
        <begin position="12"/>
        <end position="35"/>
    </location>
</feature>
<keyword evidence="2" id="KW-0472">Membrane</keyword>
<dbReference type="Gene3D" id="2.70.70.10">
    <property type="entry name" value="Glucose Permease (Domain IIA)"/>
    <property type="match status" value="1"/>
</dbReference>
<evidence type="ECO:0000313" key="6">
    <source>
        <dbReference type="Proteomes" id="UP001501705"/>
    </source>
</evidence>
<keyword evidence="6" id="KW-1185">Reference proteome</keyword>
<dbReference type="CDD" id="cd12797">
    <property type="entry name" value="M23_peptidase"/>
    <property type="match status" value="1"/>
</dbReference>
<evidence type="ECO:0000256" key="2">
    <source>
        <dbReference type="SAM" id="Phobius"/>
    </source>
</evidence>
<name>A0ABP4MRJ0_9ACTN</name>
<feature type="domain" description="Phage tail lysozyme" evidence="4">
    <location>
        <begin position="197"/>
        <end position="353"/>
    </location>
</feature>
<feature type="domain" description="M23ase beta-sheet core" evidence="3">
    <location>
        <begin position="73"/>
        <end position="161"/>
    </location>
</feature>
<protein>
    <recommendedName>
        <fullName evidence="7">Peptidoglycan DD-metalloendopeptidase family protein</fullName>
    </recommendedName>
</protein>
<reference evidence="6" key="1">
    <citation type="journal article" date="2019" name="Int. J. Syst. Evol. Microbiol.">
        <title>The Global Catalogue of Microorganisms (GCM) 10K type strain sequencing project: providing services to taxonomists for standard genome sequencing and annotation.</title>
        <authorList>
            <consortium name="The Broad Institute Genomics Platform"/>
            <consortium name="The Broad Institute Genome Sequencing Center for Infectious Disease"/>
            <person name="Wu L."/>
            <person name="Ma J."/>
        </authorList>
    </citation>
    <scope>NUCLEOTIDE SEQUENCE [LARGE SCALE GENOMIC DNA]</scope>
    <source>
        <strain evidence="6">JCM 15572</strain>
    </source>
</reference>
<dbReference type="InterPro" id="IPR041219">
    <property type="entry name" value="Phage_lysozyme2"/>
</dbReference>
<feature type="compositionally biased region" description="Basic and acidic residues" evidence="1">
    <location>
        <begin position="57"/>
        <end position="75"/>
    </location>
</feature>
<dbReference type="Proteomes" id="UP001501705">
    <property type="component" value="Unassembled WGS sequence"/>
</dbReference>
<feature type="region of interest" description="Disordered" evidence="1">
    <location>
        <begin position="131"/>
        <end position="150"/>
    </location>
</feature>
<organism evidence="5 6">
    <name type="scientific">Kribbella hippodromi</name>
    <dbReference type="NCBI Taxonomy" id="434347"/>
    <lineage>
        <taxon>Bacteria</taxon>
        <taxon>Bacillati</taxon>
        <taxon>Actinomycetota</taxon>
        <taxon>Actinomycetes</taxon>
        <taxon>Propionibacteriales</taxon>
        <taxon>Kribbellaceae</taxon>
        <taxon>Kribbella</taxon>
    </lineage>
</organism>
<dbReference type="InterPro" id="IPR050570">
    <property type="entry name" value="Cell_wall_metabolism_enzyme"/>
</dbReference>
<evidence type="ECO:0008006" key="7">
    <source>
        <dbReference type="Google" id="ProtNLM"/>
    </source>
</evidence>
<proteinExistence type="predicted"/>
<dbReference type="EMBL" id="BAAAPH010000001">
    <property type="protein sequence ID" value="GAA1547847.1"/>
    <property type="molecule type" value="Genomic_DNA"/>
</dbReference>
<evidence type="ECO:0000256" key="1">
    <source>
        <dbReference type="SAM" id="MobiDB-lite"/>
    </source>
</evidence>
<dbReference type="SUPFAM" id="SSF51261">
    <property type="entry name" value="Duplicated hybrid motif"/>
    <property type="match status" value="1"/>
</dbReference>
<dbReference type="PANTHER" id="PTHR21666">
    <property type="entry name" value="PEPTIDASE-RELATED"/>
    <property type="match status" value="1"/>
</dbReference>
<dbReference type="InterPro" id="IPR016047">
    <property type="entry name" value="M23ase_b-sheet_dom"/>
</dbReference>
<keyword evidence="2" id="KW-0812">Transmembrane</keyword>
<keyword evidence="2" id="KW-1133">Transmembrane helix</keyword>
<dbReference type="Pfam" id="PF01551">
    <property type="entry name" value="Peptidase_M23"/>
    <property type="match status" value="1"/>
</dbReference>